<keyword evidence="2" id="KW-0328">Glycosyltransferase</keyword>
<dbReference type="CDD" id="cd03801">
    <property type="entry name" value="GT4_PimA-like"/>
    <property type="match status" value="1"/>
</dbReference>
<dbReference type="EC" id="2.4.-.-" evidence="2"/>
<reference evidence="2" key="1">
    <citation type="submission" date="2023-04" db="EMBL/GenBank/DDBJ databases">
        <title>Comparative genomic analysis of Cohnella hashimotonis sp. nov., isolated from the International Space Station.</title>
        <authorList>
            <person name="Venkateswaran K."/>
            <person name="Simpson A."/>
        </authorList>
    </citation>
    <scope>NUCLEOTIDE SEQUENCE</scope>
    <source>
        <strain evidence="2">F6_2S_P_1</strain>
    </source>
</reference>
<gene>
    <name evidence="2" type="ORF">KB449_13630</name>
</gene>
<dbReference type="RefSeq" id="WP_282908905.1">
    <property type="nucleotide sequence ID" value="NZ_JAGRPV010000001.1"/>
</dbReference>
<dbReference type="PANTHER" id="PTHR12526">
    <property type="entry name" value="GLYCOSYLTRANSFERASE"/>
    <property type="match status" value="1"/>
</dbReference>
<dbReference type="GO" id="GO:0016757">
    <property type="term" value="F:glycosyltransferase activity"/>
    <property type="evidence" value="ECO:0007669"/>
    <property type="project" value="UniProtKB-KW"/>
</dbReference>
<protein>
    <submittedName>
        <fullName evidence="2">Glycosyltransferase family 4 protein</fullName>
        <ecNumber evidence="2">2.4.-.-</ecNumber>
    </submittedName>
</protein>
<feature type="domain" description="Glycosyl transferase family 1" evidence="1">
    <location>
        <begin position="173"/>
        <end position="331"/>
    </location>
</feature>
<keyword evidence="3" id="KW-1185">Reference proteome</keyword>
<comment type="caution">
    <text evidence="2">The sequence shown here is derived from an EMBL/GenBank/DDBJ whole genome shotgun (WGS) entry which is preliminary data.</text>
</comment>
<evidence type="ECO:0000259" key="1">
    <source>
        <dbReference type="Pfam" id="PF00534"/>
    </source>
</evidence>
<evidence type="ECO:0000313" key="2">
    <source>
        <dbReference type="EMBL" id="MDI4646011.1"/>
    </source>
</evidence>
<name>A0ABT6TGP4_9BACL</name>
<dbReference type="InterPro" id="IPR001296">
    <property type="entry name" value="Glyco_trans_1"/>
</dbReference>
<dbReference type="EMBL" id="JAGRPV010000001">
    <property type="protein sequence ID" value="MDI4646011.1"/>
    <property type="molecule type" value="Genomic_DNA"/>
</dbReference>
<accession>A0ABT6TGP4</accession>
<dbReference type="Proteomes" id="UP001161691">
    <property type="component" value="Unassembled WGS sequence"/>
</dbReference>
<proteinExistence type="predicted"/>
<keyword evidence="2" id="KW-0808">Transferase</keyword>
<organism evidence="2 3">
    <name type="scientific">Cohnella hashimotonis</name>
    <dbReference type="NCBI Taxonomy" id="2826895"/>
    <lineage>
        <taxon>Bacteria</taxon>
        <taxon>Bacillati</taxon>
        <taxon>Bacillota</taxon>
        <taxon>Bacilli</taxon>
        <taxon>Bacillales</taxon>
        <taxon>Paenibacillaceae</taxon>
        <taxon>Cohnella</taxon>
    </lineage>
</organism>
<dbReference type="Pfam" id="PF00534">
    <property type="entry name" value="Glycos_transf_1"/>
    <property type="match status" value="1"/>
</dbReference>
<evidence type="ECO:0000313" key="3">
    <source>
        <dbReference type="Proteomes" id="UP001161691"/>
    </source>
</evidence>
<dbReference type="SUPFAM" id="SSF53756">
    <property type="entry name" value="UDP-Glycosyltransferase/glycogen phosphorylase"/>
    <property type="match status" value="1"/>
</dbReference>
<dbReference type="Gene3D" id="3.40.50.2000">
    <property type="entry name" value="Glycogen Phosphorylase B"/>
    <property type="match status" value="1"/>
</dbReference>
<sequence length="359" mass="40961">MKLLFAYYVPSGGVETLNRQRIRALRRYGADGHCLYFESGAGLQNSAGLPVTVTSDDIEIKRLLDDGRFDAIVVTSDYMSLKKFRMLGYGGPLILEIQGFGPKAVARRELQEAIPYVQRYASALLNPYTPHIDSIFDEFFPDVPKYRLHNCFDAEAFAYECVGFAPGPEIAWIGRIEDNKNWLEFLLIGARLIHEFDRSVRLRMYEDPALAVVEERERMELWIDRLRLRDRIIFFPNVPNADMRKHLAYIGDSGGFLCSTSKVEGAPYAILEAMSCRCPVLTSDSDGVSSSIFHERTGIYYTLGDINQAYEAAVRLLTDRRLRASIRDEAAAHVRSRFAPHLYCEGFLQMLRELEQTNR</sequence>